<proteinExistence type="predicted"/>
<dbReference type="AlphaFoldDB" id="A0A2B4S5U7"/>
<organism evidence="1 2">
    <name type="scientific">Stylophora pistillata</name>
    <name type="common">Smooth cauliflower coral</name>
    <dbReference type="NCBI Taxonomy" id="50429"/>
    <lineage>
        <taxon>Eukaryota</taxon>
        <taxon>Metazoa</taxon>
        <taxon>Cnidaria</taxon>
        <taxon>Anthozoa</taxon>
        <taxon>Hexacorallia</taxon>
        <taxon>Scleractinia</taxon>
        <taxon>Astrocoeniina</taxon>
        <taxon>Pocilloporidae</taxon>
        <taxon>Stylophora</taxon>
    </lineage>
</organism>
<dbReference type="OrthoDB" id="5983225at2759"/>
<dbReference type="Proteomes" id="UP000225706">
    <property type="component" value="Unassembled WGS sequence"/>
</dbReference>
<protein>
    <submittedName>
        <fullName evidence="1">Uncharacterized protein</fullName>
    </submittedName>
</protein>
<evidence type="ECO:0000313" key="2">
    <source>
        <dbReference type="Proteomes" id="UP000225706"/>
    </source>
</evidence>
<keyword evidence="2" id="KW-1185">Reference proteome</keyword>
<name>A0A2B4S5U7_STYPI</name>
<dbReference type="EMBL" id="LSMT01000184">
    <property type="protein sequence ID" value="PFX24170.1"/>
    <property type="molecule type" value="Genomic_DNA"/>
</dbReference>
<accession>A0A2B4S5U7</accession>
<comment type="caution">
    <text evidence="1">The sequence shown here is derived from an EMBL/GenBank/DDBJ whole genome shotgun (WGS) entry which is preliminary data.</text>
</comment>
<gene>
    <name evidence="1" type="ORF">AWC38_SpisGene11234</name>
</gene>
<evidence type="ECO:0000313" key="1">
    <source>
        <dbReference type="EMBL" id="PFX24170.1"/>
    </source>
</evidence>
<sequence>MGDSCDSSSGSNCGSPQPIGKSTSKVFVWLKGKAKCTPRGNPWVLLNREGRVKDIKIGGNYSSAKIKELVKENFAGLAAVDLDRQMQQINVNAGEIHNKLFIVSNRERLEQDRSLKREQESALQKAIEDDKIKESSKIREARQARVTDVSQEGEKEKVTIILNHSNGKEEHQFIEGAFFQEVYDWAGSNNALPLHFSIQRGREVVKHGDLLESRGASYS</sequence>
<reference evidence="2" key="1">
    <citation type="journal article" date="2017" name="bioRxiv">
        <title>Comparative analysis of the genomes of Stylophora pistillata and Acropora digitifera provides evidence for extensive differences between species of corals.</title>
        <authorList>
            <person name="Voolstra C.R."/>
            <person name="Li Y."/>
            <person name="Liew Y.J."/>
            <person name="Baumgarten S."/>
            <person name="Zoccola D."/>
            <person name="Flot J.-F."/>
            <person name="Tambutte S."/>
            <person name="Allemand D."/>
            <person name="Aranda M."/>
        </authorList>
    </citation>
    <scope>NUCLEOTIDE SEQUENCE [LARGE SCALE GENOMIC DNA]</scope>
</reference>